<name>A0A9W4DPG0_9ACTN</name>
<protein>
    <submittedName>
        <fullName evidence="1">Uncharacterized protein</fullName>
    </submittedName>
</protein>
<evidence type="ECO:0000313" key="2">
    <source>
        <dbReference type="Proteomes" id="UP001152519"/>
    </source>
</evidence>
<accession>A0A9W4DPG0</accession>
<dbReference type="AlphaFoldDB" id="A0A9W4DPG0"/>
<proteinExistence type="predicted"/>
<sequence length="143" mass="15199">MITQGVKVAARCEGCGGVLIRDVGQYIDHGKLWWGTEAACGTCPIGWCEQDTGGATPEGIRNALLAEHGPARLRLADNEPNLVPVLRVLREVLHLSLHQARAAAATLKETGMVGTLVEMEFLAAGLQGRSVATTIETRETRAG</sequence>
<keyword evidence="2" id="KW-1185">Reference proteome</keyword>
<reference evidence="1" key="1">
    <citation type="submission" date="2021-05" db="EMBL/GenBank/DDBJ databases">
        <authorList>
            <person name="Arsene-Ploetze F."/>
        </authorList>
    </citation>
    <scope>NUCLEOTIDE SEQUENCE</scope>
    <source>
        <strain evidence="1">DSM 42138</strain>
    </source>
</reference>
<organism evidence="1 2">
    <name type="scientific">Actinacidiphila cocklensis</name>
    <dbReference type="NCBI Taxonomy" id="887465"/>
    <lineage>
        <taxon>Bacteria</taxon>
        <taxon>Bacillati</taxon>
        <taxon>Actinomycetota</taxon>
        <taxon>Actinomycetes</taxon>
        <taxon>Kitasatosporales</taxon>
        <taxon>Streptomycetaceae</taxon>
        <taxon>Actinacidiphila</taxon>
    </lineage>
</organism>
<dbReference type="EMBL" id="CAJSLV010000050">
    <property type="protein sequence ID" value="CAG6393644.1"/>
    <property type="molecule type" value="Genomic_DNA"/>
</dbReference>
<dbReference type="Proteomes" id="UP001152519">
    <property type="component" value="Unassembled WGS sequence"/>
</dbReference>
<evidence type="ECO:0000313" key="1">
    <source>
        <dbReference type="EMBL" id="CAG6393644.1"/>
    </source>
</evidence>
<comment type="caution">
    <text evidence="1">The sequence shown here is derived from an EMBL/GenBank/DDBJ whole genome shotgun (WGS) entry which is preliminary data.</text>
</comment>
<gene>
    <name evidence="1" type="ORF">SCOCK_210084</name>
</gene>